<keyword evidence="7" id="KW-0472">Membrane</keyword>
<evidence type="ECO:0000256" key="3">
    <source>
        <dbReference type="ARBA" id="ARBA00022525"/>
    </source>
</evidence>
<dbReference type="Pfam" id="PF20316">
    <property type="entry name" value="DUF6612"/>
    <property type="match status" value="1"/>
</dbReference>
<keyword evidence="7" id="KW-0812">Transmembrane</keyword>
<keyword evidence="3" id="KW-0964">Secreted</keyword>
<dbReference type="OrthoDB" id="1957331at2"/>
<keyword evidence="4 8" id="KW-0732">Signal</keyword>
<dbReference type="AlphaFoldDB" id="A0A1H0HJP3"/>
<feature type="domain" description="Gram-positive cocci surface proteins LPxTG" evidence="9">
    <location>
        <begin position="280"/>
        <end position="314"/>
    </location>
</feature>
<dbReference type="Proteomes" id="UP000198778">
    <property type="component" value="Unassembled WGS sequence"/>
</dbReference>
<evidence type="ECO:0000256" key="2">
    <source>
        <dbReference type="ARBA" id="ARBA00022512"/>
    </source>
</evidence>
<feature type="transmembrane region" description="Helical" evidence="7">
    <location>
        <begin position="289"/>
        <end position="308"/>
    </location>
</feature>
<accession>A0A1H0HJP3</accession>
<dbReference type="InterPro" id="IPR046720">
    <property type="entry name" value="DUF6612"/>
</dbReference>
<evidence type="ECO:0000256" key="8">
    <source>
        <dbReference type="SAM" id="SignalP"/>
    </source>
</evidence>
<evidence type="ECO:0000256" key="1">
    <source>
        <dbReference type="ARBA" id="ARBA00004168"/>
    </source>
</evidence>
<protein>
    <recommendedName>
        <fullName evidence="9">Gram-positive cocci surface proteins LPxTG domain-containing protein</fullName>
    </recommendedName>
</protein>
<dbReference type="InterPro" id="IPR019931">
    <property type="entry name" value="LPXTG_anchor"/>
</dbReference>
<keyword evidence="5" id="KW-0572">Peptidoglycan-anchor</keyword>
<evidence type="ECO:0000259" key="9">
    <source>
        <dbReference type="PROSITE" id="PS50847"/>
    </source>
</evidence>
<feature type="signal peptide" evidence="8">
    <location>
        <begin position="1"/>
        <end position="24"/>
    </location>
</feature>
<sequence>MKKASVITVVSVGTVLAGATLASAEEQSAEEVLQQSNEAMENLESFSNIIETEESTAGTEGEMDASTTLAQDVIIDPFKMRQETTIMNPDGEEETLQSYLTEEGYFQEDGEGGWILVDNDTEYMEEMAYYPHDPVAEFMSLDEEIELGEEDGYYVLTYQGDGEEFEDLFNDMDELNEEASEEEVEMVEEMLDDIELSDVYYELHIDQETHYLTNSYLELTMTLDVEGAETAIDQTIDMEFHNFDNVEDFDLPEGVLEEAESLEDIVEAEIEEEFEEGDEMADTATNQPLWTAVGFLFLFAAGGLLLAGRKTEKA</sequence>
<comment type="subcellular location">
    <subcellularLocation>
        <location evidence="1">Secreted</location>
        <location evidence="1">Cell wall</location>
        <topology evidence="1">Peptidoglycan-anchor</topology>
    </subcellularLocation>
</comment>
<keyword evidence="6" id="KW-0175">Coiled coil</keyword>
<keyword evidence="7" id="KW-1133">Transmembrane helix</keyword>
<feature type="chain" id="PRO_5011707574" description="Gram-positive cocci surface proteins LPxTG domain-containing protein" evidence="8">
    <location>
        <begin position="25"/>
        <end position="314"/>
    </location>
</feature>
<evidence type="ECO:0000313" key="11">
    <source>
        <dbReference type="Proteomes" id="UP000198778"/>
    </source>
</evidence>
<keyword evidence="11" id="KW-1185">Reference proteome</keyword>
<evidence type="ECO:0000256" key="5">
    <source>
        <dbReference type="ARBA" id="ARBA00023088"/>
    </source>
</evidence>
<gene>
    <name evidence="10" type="ORF">SAMN04488053_108120</name>
</gene>
<feature type="coiled-coil region" evidence="6">
    <location>
        <begin position="165"/>
        <end position="197"/>
    </location>
</feature>
<evidence type="ECO:0000256" key="6">
    <source>
        <dbReference type="SAM" id="Coils"/>
    </source>
</evidence>
<evidence type="ECO:0000256" key="7">
    <source>
        <dbReference type="SAM" id="Phobius"/>
    </source>
</evidence>
<evidence type="ECO:0000256" key="4">
    <source>
        <dbReference type="ARBA" id="ARBA00022729"/>
    </source>
</evidence>
<dbReference type="RefSeq" id="WP_090843342.1">
    <property type="nucleotide sequence ID" value="NZ_FNIL01000008.1"/>
</dbReference>
<dbReference type="EMBL" id="FNIL01000008">
    <property type="protein sequence ID" value="SDO19051.1"/>
    <property type="molecule type" value="Genomic_DNA"/>
</dbReference>
<organism evidence="10 11">
    <name type="scientific">Alkalicoccus daliensis</name>
    <dbReference type="NCBI Taxonomy" id="745820"/>
    <lineage>
        <taxon>Bacteria</taxon>
        <taxon>Bacillati</taxon>
        <taxon>Bacillota</taxon>
        <taxon>Bacilli</taxon>
        <taxon>Bacillales</taxon>
        <taxon>Bacillaceae</taxon>
        <taxon>Alkalicoccus</taxon>
    </lineage>
</organism>
<dbReference type="STRING" id="745820.SAMN04488053_108120"/>
<evidence type="ECO:0000313" key="10">
    <source>
        <dbReference type="EMBL" id="SDO19051.1"/>
    </source>
</evidence>
<keyword evidence="2" id="KW-0134">Cell wall</keyword>
<name>A0A1H0HJP3_9BACI</name>
<reference evidence="11" key="1">
    <citation type="submission" date="2016-10" db="EMBL/GenBank/DDBJ databases">
        <authorList>
            <person name="Varghese N."/>
            <person name="Submissions S."/>
        </authorList>
    </citation>
    <scope>NUCLEOTIDE SEQUENCE [LARGE SCALE GENOMIC DNA]</scope>
    <source>
        <strain evidence="11">CGMCC 1.10369</strain>
    </source>
</reference>
<dbReference type="PROSITE" id="PS50847">
    <property type="entry name" value="GRAM_POS_ANCHORING"/>
    <property type="match status" value="1"/>
</dbReference>
<proteinExistence type="predicted"/>